<keyword evidence="4" id="KW-1185">Reference proteome</keyword>
<proteinExistence type="predicted"/>
<organism evidence="3 4">
    <name type="scientific">Nannocystis exedens</name>
    <dbReference type="NCBI Taxonomy" id="54"/>
    <lineage>
        <taxon>Bacteria</taxon>
        <taxon>Pseudomonadati</taxon>
        <taxon>Myxococcota</taxon>
        <taxon>Polyangia</taxon>
        <taxon>Nannocystales</taxon>
        <taxon>Nannocystaceae</taxon>
        <taxon>Nannocystis</taxon>
    </lineage>
</organism>
<dbReference type="PANTHER" id="PTHR43092">
    <property type="entry name" value="L-CYSTEINE DESULFHYDRASE"/>
    <property type="match status" value="1"/>
</dbReference>
<dbReference type="OrthoDB" id="9804366at2"/>
<dbReference type="InterPro" id="IPR000192">
    <property type="entry name" value="Aminotrans_V_dom"/>
</dbReference>
<protein>
    <submittedName>
        <fullName evidence="3">Isopenicillin-N epimerase</fullName>
    </submittedName>
</protein>
<dbReference type="Gene3D" id="3.40.640.10">
    <property type="entry name" value="Type I PLP-dependent aspartate aminotransferase-like (Major domain)"/>
    <property type="match status" value="1"/>
</dbReference>
<evidence type="ECO:0000256" key="1">
    <source>
        <dbReference type="ARBA" id="ARBA00022898"/>
    </source>
</evidence>
<dbReference type="Pfam" id="PF00266">
    <property type="entry name" value="Aminotran_5"/>
    <property type="match status" value="1"/>
</dbReference>
<keyword evidence="1" id="KW-0663">Pyridoxal phosphate</keyword>
<feature type="domain" description="Aminotransferase class V" evidence="2">
    <location>
        <begin position="58"/>
        <end position="245"/>
    </location>
</feature>
<reference evidence="4" key="1">
    <citation type="submission" date="2016-10" db="EMBL/GenBank/DDBJ databases">
        <authorList>
            <person name="Varghese N."/>
            <person name="Submissions S."/>
        </authorList>
    </citation>
    <scope>NUCLEOTIDE SEQUENCE [LARGE SCALE GENOMIC DNA]</scope>
    <source>
        <strain evidence="4">ATCC 25963</strain>
    </source>
</reference>
<dbReference type="EMBL" id="FOMX01000002">
    <property type="protein sequence ID" value="SFD56019.1"/>
    <property type="molecule type" value="Genomic_DNA"/>
</dbReference>
<dbReference type="InterPro" id="IPR015424">
    <property type="entry name" value="PyrdxlP-dep_Trfase"/>
</dbReference>
<dbReference type="SUPFAM" id="SSF53383">
    <property type="entry name" value="PLP-dependent transferases"/>
    <property type="match status" value="1"/>
</dbReference>
<evidence type="ECO:0000259" key="2">
    <source>
        <dbReference type="Pfam" id="PF00266"/>
    </source>
</evidence>
<dbReference type="Proteomes" id="UP000199400">
    <property type="component" value="Unassembled WGS sequence"/>
</dbReference>
<dbReference type="STRING" id="54.SAMN02745121_00613"/>
<dbReference type="PANTHER" id="PTHR43092:SF2">
    <property type="entry name" value="HERCYNYLCYSTEINE SULFOXIDE LYASE"/>
    <property type="match status" value="1"/>
</dbReference>
<gene>
    <name evidence="3" type="ORF">SAMN02745121_00613</name>
</gene>
<dbReference type="Gene3D" id="3.90.1150.10">
    <property type="entry name" value="Aspartate Aminotransferase, domain 1"/>
    <property type="match status" value="1"/>
</dbReference>
<accession>A0A1I1TBQ3</accession>
<dbReference type="InterPro" id="IPR015421">
    <property type="entry name" value="PyrdxlP-dep_Trfase_major"/>
</dbReference>
<evidence type="ECO:0000313" key="4">
    <source>
        <dbReference type="Proteomes" id="UP000199400"/>
    </source>
</evidence>
<sequence>MSPTAAELRSRWTLDPEVVFLNHGSFGACPRAVLAVQDELRRRMEREPVRFFLRDLQAPLAAAREAVAAFVGADPLDLVFVRNATEGVNAVLRSLEFAAGDELLITSHGYNACNNAARYVALRTGARVVTAALPFPISGPDEAVAAILAALTPRTRLAIVDHITSPTGLLLPIARVVAALRERGVDCLVDGAHAPGMVPLDLDAIGAAYYTGNLHKWVCAPKGAAILHVRRDRQGSIHPAVISHGFNHPDPRSRLHAEFDWTGTADPTPWLCVPAALRELGELLPGGWPEVQARNHALVCAGRKVVAAAIGAALPAPEDMLGSLASLPLPPGPEGQAVSPLGTDSLQDALLFRHGIEVPVPPWPAPPRRLIRISAQLYNEIAHYEALARALRVELEGMFGHAVIDMSEKTLDWVPDPATSRAKR</sequence>
<evidence type="ECO:0000313" key="3">
    <source>
        <dbReference type="EMBL" id="SFD56019.1"/>
    </source>
</evidence>
<name>A0A1I1TBQ3_9BACT</name>
<dbReference type="InterPro" id="IPR015422">
    <property type="entry name" value="PyrdxlP-dep_Trfase_small"/>
</dbReference>
<dbReference type="AlphaFoldDB" id="A0A1I1TBQ3"/>
<dbReference type="RefSeq" id="WP_096334172.1">
    <property type="nucleotide sequence ID" value="NZ_FOMX01000002.1"/>
</dbReference>